<comment type="caution">
    <text evidence="7">The sequence shown here is derived from an EMBL/GenBank/DDBJ whole genome shotgun (WGS) entry which is preliminary data.</text>
</comment>
<keyword evidence="2" id="KW-1003">Cell membrane</keyword>
<reference evidence="7 8" key="1">
    <citation type="submission" date="2018-08" db="EMBL/GenBank/DDBJ databases">
        <title>Fulvimarina sp. 85, whole genome shotgun sequence.</title>
        <authorList>
            <person name="Tuo L."/>
        </authorList>
    </citation>
    <scope>NUCLEOTIDE SEQUENCE [LARGE SCALE GENOMIC DNA]</scope>
    <source>
        <strain evidence="7 8">85</strain>
    </source>
</reference>
<feature type="transmembrane region" description="Helical" evidence="6">
    <location>
        <begin position="212"/>
        <end position="230"/>
    </location>
</feature>
<dbReference type="PANTHER" id="PTHR47089:SF1">
    <property type="entry name" value="GUANOSINE ABC TRANSPORTER PERMEASE PROTEIN NUPP"/>
    <property type="match status" value="1"/>
</dbReference>
<dbReference type="Proteomes" id="UP000264310">
    <property type="component" value="Unassembled WGS sequence"/>
</dbReference>
<dbReference type="EMBL" id="QURL01000005">
    <property type="protein sequence ID" value="RFC63080.1"/>
    <property type="molecule type" value="Genomic_DNA"/>
</dbReference>
<evidence type="ECO:0000256" key="3">
    <source>
        <dbReference type="ARBA" id="ARBA00022692"/>
    </source>
</evidence>
<keyword evidence="5 6" id="KW-0472">Membrane</keyword>
<accession>A0A371X1G5</accession>
<dbReference type="RefSeq" id="WP_116683897.1">
    <property type="nucleotide sequence ID" value="NZ_QURL01000005.1"/>
</dbReference>
<dbReference type="GO" id="GO:0022857">
    <property type="term" value="F:transmembrane transporter activity"/>
    <property type="evidence" value="ECO:0007669"/>
    <property type="project" value="InterPro"/>
</dbReference>
<keyword evidence="8" id="KW-1185">Reference proteome</keyword>
<keyword evidence="4 6" id="KW-1133">Transmembrane helix</keyword>
<feature type="transmembrane region" description="Helical" evidence="6">
    <location>
        <begin position="21"/>
        <end position="43"/>
    </location>
</feature>
<gene>
    <name evidence="7" type="ORF">DYI37_14190</name>
</gene>
<dbReference type="AlphaFoldDB" id="A0A371X1G5"/>
<evidence type="ECO:0000256" key="4">
    <source>
        <dbReference type="ARBA" id="ARBA00022989"/>
    </source>
</evidence>
<dbReference type="CDD" id="cd06580">
    <property type="entry name" value="TM_PBP1_transp_TpRbsC_like"/>
    <property type="match status" value="1"/>
</dbReference>
<evidence type="ECO:0000256" key="6">
    <source>
        <dbReference type="SAM" id="Phobius"/>
    </source>
</evidence>
<name>A0A371X1G5_9HYPH</name>
<feature type="transmembrane region" description="Helical" evidence="6">
    <location>
        <begin position="96"/>
        <end position="112"/>
    </location>
</feature>
<dbReference type="PANTHER" id="PTHR47089">
    <property type="entry name" value="ABC TRANSPORTER, PERMEASE PROTEIN"/>
    <property type="match status" value="1"/>
</dbReference>
<feature type="transmembrane region" description="Helical" evidence="6">
    <location>
        <begin position="296"/>
        <end position="323"/>
    </location>
</feature>
<evidence type="ECO:0000256" key="5">
    <source>
        <dbReference type="ARBA" id="ARBA00023136"/>
    </source>
</evidence>
<evidence type="ECO:0000256" key="1">
    <source>
        <dbReference type="ARBA" id="ARBA00004651"/>
    </source>
</evidence>
<evidence type="ECO:0000256" key="2">
    <source>
        <dbReference type="ARBA" id="ARBA00022475"/>
    </source>
</evidence>
<feature type="transmembrane region" description="Helical" evidence="6">
    <location>
        <begin position="335"/>
        <end position="355"/>
    </location>
</feature>
<dbReference type="OrthoDB" id="9809785at2"/>
<dbReference type="InterPro" id="IPR001851">
    <property type="entry name" value="ABC_transp_permease"/>
</dbReference>
<dbReference type="GO" id="GO:0005886">
    <property type="term" value="C:plasma membrane"/>
    <property type="evidence" value="ECO:0007669"/>
    <property type="project" value="UniProtKB-SubCell"/>
</dbReference>
<evidence type="ECO:0000313" key="7">
    <source>
        <dbReference type="EMBL" id="RFC63080.1"/>
    </source>
</evidence>
<feature type="transmembrane region" description="Helical" evidence="6">
    <location>
        <begin position="118"/>
        <end position="139"/>
    </location>
</feature>
<organism evidence="7 8">
    <name type="scientific">Fulvimarina endophytica</name>
    <dbReference type="NCBI Taxonomy" id="2293836"/>
    <lineage>
        <taxon>Bacteria</taxon>
        <taxon>Pseudomonadati</taxon>
        <taxon>Pseudomonadota</taxon>
        <taxon>Alphaproteobacteria</taxon>
        <taxon>Hyphomicrobiales</taxon>
        <taxon>Aurantimonadaceae</taxon>
        <taxon>Fulvimarina</taxon>
    </lineage>
</organism>
<sequence>MTKIRSRTRGTARLPAWLDYSLVPVLNVAAAFVISGLVVLLVGESPIEAVGYLVYGAFGYGEGIGFTLFYATNFMLTGLAVAVAFHAGLFNIGGEGQAYLGGLGCALAALMLDRYVPWWVTFPVALALSAGFGAVWALIPGWLSAKRGSHIVITTIMFNFIAASFMVWLLVEHLSPIGSMQPETRTFGPGGTLPKLDWLFAPLGIDIGTSPLNITFLVALAACLLVYLLIWRTRLGFEIRTLGHSPTAALYAGISPVRITVIAMMISGALAGLMALNPVLGDQQRLQIDFVGGAGFVGIAVALMGRAHPVGIVLASILFGALYQGGAELAFDMPAISRDMIVVIQGLVILFAGALEHMFRPGLTHGWSLISRPRETGEAGRPKEIAR</sequence>
<evidence type="ECO:0000313" key="8">
    <source>
        <dbReference type="Proteomes" id="UP000264310"/>
    </source>
</evidence>
<feature type="transmembrane region" description="Helical" evidence="6">
    <location>
        <begin position="63"/>
        <end position="84"/>
    </location>
</feature>
<protein>
    <submittedName>
        <fullName evidence="7">ABC transporter permease</fullName>
    </submittedName>
</protein>
<feature type="transmembrane region" description="Helical" evidence="6">
    <location>
        <begin position="250"/>
        <end position="276"/>
    </location>
</feature>
<proteinExistence type="predicted"/>
<dbReference type="Pfam" id="PF02653">
    <property type="entry name" value="BPD_transp_2"/>
    <property type="match status" value="1"/>
</dbReference>
<feature type="transmembrane region" description="Helical" evidence="6">
    <location>
        <begin position="151"/>
        <end position="171"/>
    </location>
</feature>
<comment type="subcellular location">
    <subcellularLocation>
        <location evidence="1">Cell membrane</location>
        <topology evidence="1">Multi-pass membrane protein</topology>
    </subcellularLocation>
</comment>
<keyword evidence="3 6" id="KW-0812">Transmembrane</keyword>